<keyword evidence="1" id="KW-0732">Signal</keyword>
<reference evidence="2" key="2">
    <citation type="journal article" date="2021" name="Sci. Rep.">
        <title>The distribution of antibiotic resistance genes in chicken gut microbiota commensals.</title>
        <authorList>
            <person name="Juricova H."/>
            <person name="Matiasovicova J."/>
            <person name="Kubasova T."/>
            <person name="Cejkova D."/>
            <person name="Rychlik I."/>
        </authorList>
    </citation>
    <scope>NUCLEOTIDE SEQUENCE</scope>
    <source>
        <strain evidence="2">An824</strain>
    </source>
</reference>
<organism evidence="2 3">
    <name type="scientific">Marseilla massiliensis</name>
    <dbReference type="NCBI Taxonomy" id="1841864"/>
    <lineage>
        <taxon>Bacteria</taxon>
        <taxon>Pseudomonadati</taxon>
        <taxon>Bacteroidota</taxon>
        <taxon>Bacteroidia</taxon>
        <taxon>Bacteroidales</taxon>
        <taxon>Prevotellaceae</taxon>
        <taxon>Marseilla</taxon>
    </lineage>
</organism>
<feature type="chain" id="PRO_5037498286" evidence="1">
    <location>
        <begin position="22"/>
        <end position="765"/>
    </location>
</feature>
<reference evidence="2" key="1">
    <citation type="submission" date="2020-08" db="EMBL/GenBank/DDBJ databases">
        <authorList>
            <person name="Cejkova D."/>
            <person name="Kubasova T."/>
            <person name="Jahodarova E."/>
            <person name="Rychlik I."/>
        </authorList>
    </citation>
    <scope>NUCLEOTIDE SEQUENCE</scope>
    <source>
        <strain evidence="2">An824</strain>
    </source>
</reference>
<sequence length="765" mass="85972">MKKTITLALLSAMLLPYSANAQGVKFGKRYMKQRVEQRRQNAAKEAVAKAAKETAVLKASSDNILDEYEEKDGDRIFRYVYAYDKDNMRSSERIYMKEKTDGKWGAEKEITTGTYKYEYDSQKRLSVKTVTYTANDYFESYRVTVSYGDGITEYEKVELNEYGQADDPIERWSYYDNGVLASFTNYRHNSGTVSSTFDTDGVNTGYVFHGRKITFGGELNNAVVTYYDQDGWDDETQSYLSWKQTAQETYKYDASNGKLVEYTVDREYYDKKKQTYTYDKLGRLVAISEYGEAGDDVVEPGGDLNGDGVIDENDRPATSIAKVTSTDATEWELDFEEAYTYLNDEVYGVGNSWHDVFGMDGPLTRIDVTEYGVESATIFNRDANGKLTSVTMEGNNGLDDNAKLTITVDGNGYVTKIEDEYSYDDGIYSDHTLVTTEYTWVNAEAIKAVYTEKREYKGPNDNYSEEWQETENYAYSDGKVTITKYGNNDETPESKTVIEENGANRRVENKKYNSYTEDDYIAINVQTEDVSFVRPNLAADLEGMTADSTIVVSVEGRVVCAYEGYWNTQLGLTSVDFDNMDYYVNTISGSTYFTVEHDGNETFCRDIKGLPIYILTDGRLTKEYKYYEPSYGHGGTVDPQEPETAMRAASIPQGQAYDEITYVYDADGRLAGKTEVSVDEDGTRTEEIKLEYTYDETSGITSVEANAQVGVTLDGRRIGLSDNSAFSVYTIGGQVIAAGVTSYTFSSPGIYIVNAAGIKTKVSVK</sequence>
<dbReference type="Proteomes" id="UP000706891">
    <property type="component" value="Unassembled WGS sequence"/>
</dbReference>
<evidence type="ECO:0000256" key="1">
    <source>
        <dbReference type="SAM" id="SignalP"/>
    </source>
</evidence>
<dbReference type="AlphaFoldDB" id="A0A939B7R1"/>
<comment type="caution">
    <text evidence="2">The sequence shown here is derived from an EMBL/GenBank/DDBJ whole genome shotgun (WGS) entry which is preliminary data.</text>
</comment>
<gene>
    <name evidence="2" type="ORF">H6A34_06995</name>
</gene>
<evidence type="ECO:0000313" key="3">
    <source>
        <dbReference type="Proteomes" id="UP000706891"/>
    </source>
</evidence>
<evidence type="ECO:0000313" key="2">
    <source>
        <dbReference type="EMBL" id="MBM6673618.1"/>
    </source>
</evidence>
<dbReference type="EMBL" id="JACJJG010000029">
    <property type="protein sequence ID" value="MBM6673618.1"/>
    <property type="molecule type" value="Genomic_DNA"/>
</dbReference>
<accession>A0A939B7R1</accession>
<name>A0A939B7R1_9BACT</name>
<proteinExistence type="predicted"/>
<protein>
    <submittedName>
        <fullName evidence="2">Uncharacterized protein</fullName>
    </submittedName>
</protein>
<feature type="signal peptide" evidence="1">
    <location>
        <begin position="1"/>
        <end position="21"/>
    </location>
</feature>
<keyword evidence="3" id="KW-1185">Reference proteome</keyword>
<dbReference type="RefSeq" id="WP_205104422.1">
    <property type="nucleotide sequence ID" value="NZ_JACJJG010000029.1"/>
</dbReference>